<dbReference type="EMBL" id="FQXR01000003">
    <property type="protein sequence ID" value="SHH68311.1"/>
    <property type="molecule type" value="Genomic_DNA"/>
</dbReference>
<evidence type="ECO:0000256" key="10">
    <source>
        <dbReference type="ARBA" id="ARBA00022839"/>
    </source>
</evidence>
<dbReference type="CDD" id="cd09898">
    <property type="entry name" value="H3TH_53EXO"/>
    <property type="match status" value="1"/>
</dbReference>
<dbReference type="InterPro" id="IPR020046">
    <property type="entry name" value="5-3_exonucl_a-hlix_arch_N"/>
</dbReference>
<comment type="subunit">
    <text evidence="16">Single-chain monomer with multiple functions.</text>
</comment>
<evidence type="ECO:0000256" key="13">
    <source>
        <dbReference type="ARBA" id="ARBA00023204"/>
    </source>
</evidence>
<dbReference type="SMART" id="SM00279">
    <property type="entry name" value="HhH2"/>
    <property type="match status" value="1"/>
</dbReference>
<organism evidence="20 21">
    <name type="scientific">Sporanaerobacter acetigenes DSM 13106</name>
    <dbReference type="NCBI Taxonomy" id="1123281"/>
    <lineage>
        <taxon>Bacteria</taxon>
        <taxon>Bacillati</taxon>
        <taxon>Bacillota</taxon>
        <taxon>Tissierellia</taxon>
        <taxon>Tissierellales</taxon>
        <taxon>Sporanaerobacteraceae</taxon>
        <taxon>Sporanaerobacter</taxon>
    </lineage>
</organism>
<evidence type="ECO:0000256" key="2">
    <source>
        <dbReference type="ARBA" id="ARBA00012417"/>
    </source>
</evidence>
<dbReference type="SMART" id="SM00474">
    <property type="entry name" value="35EXOc"/>
    <property type="match status" value="1"/>
</dbReference>
<dbReference type="GO" id="GO:0006302">
    <property type="term" value="P:double-strand break repair"/>
    <property type="evidence" value="ECO:0007669"/>
    <property type="project" value="TreeGrafter"/>
</dbReference>
<evidence type="ECO:0000256" key="4">
    <source>
        <dbReference type="ARBA" id="ARBA00022679"/>
    </source>
</evidence>
<dbReference type="Gene3D" id="3.30.420.10">
    <property type="entry name" value="Ribonuclease H-like superfamily/Ribonuclease H"/>
    <property type="match status" value="1"/>
</dbReference>
<dbReference type="CDD" id="cd09859">
    <property type="entry name" value="PIN_53EXO"/>
    <property type="match status" value="1"/>
</dbReference>
<evidence type="ECO:0000256" key="5">
    <source>
        <dbReference type="ARBA" id="ARBA00022695"/>
    </source>
</evidence>
<dbReference type="Gene3D" id="3.40.50.1010">
    <property type="entry name" value="5'-nuclease"/>
    <property type="match status" value="1"/>
</dbReference>
<dbReference type="SMART" id="SM00482">
    <property type="entry name" value="POLAc"/>
    <property type="match status" value="1"/>
</dbReference>
<keyword evidence="4 16" id="KW-0808">Transferase</keyword>
<dbReference type="FunFam" id="1.10.150.20:FF:000002">
    <property type="entry name" value="DNA polymerase I"/>
    <property type="match status" value="1"/>
</dbReference>
<keyword evidence="10" id="KW-0269">Exonuclease</keyword>
<evidence type="ECO:0000256" key="14">
    <source>
        <dbReference type="ARBA" id="ARBA00049244"/>
    </source>
</evidence>
<evidence type="ECO:0000256" key="9">
    <source>
        <dbReference type="ARBA" id="ARBA00022801"/>
    </source>
</evidence>
<dbReference type="Proteomes" id="UP000184389">
    <property type="component" value="Unassembled WGS sequence"/>
</dbReference>
<evidence type="ECO:0000259" key="17">
    <source>
        <dbReference type="SMART" id="SM00474"/>
    </source>
</evidence>
<proteinExistence type="inferred from homology"/>
<dbReference type="InterPro" id="IPR001098">
    <property type="entry name" value="DNA-dir_DNA_pol_A_palm_dom"/>
</dbReference>
<dbReference type="InterPro" id="IPR002562">
    <property type="entry name" value="3'-5'_exonuclease_dom"/>
</dbReference>
<dbReference type="NCBIfam" id="NF004397">
    <property type="entry name" value="PRK05755.1"/>
    <property type="match status" value="1"/>
</dbReference>
<dbReference type="GO" id="GO:0003887">
    <property type="term" value="F:DNA-directed DNA polymerase activity"/>
    <property type="evidence" value="ECO:0007669"/>
    <property type="project" value="UniProtKB-UniRule"/>
</dbReference>
<dbReference type="InterPro" id="IPR029060">
    <property type="entry name" value="PIN-like_dom_sf"/>
</dbReference>
<dbReference type="CDD" id="cd06140">
    <property type="entry name" value="DNA_polA_I_Bacillus_like_exo"/>
    <property type="match status" value="1"/>
</dbReference>
<dbReference type="InterPro" id="IPR019760">
    <property type="entry name" value="DNA-dir_DNA_pol_A_CS"/>
</dbReference>
<dbReference type="GO" id="GO:0006261">
    <property type="term" value="P:DNA-templated DNA replication"/>
    <property type="evidence" value="ECO:0007669"/>
    <property type="project" value="UniProtKB-UniRule"/>
</dbReference>
<dbReference type="InterPro" id="IPR043502">
    <property type="entry name" value="DNA/RNA_pol_sf"/>
</dbReference>
<feature type="domain" description="3'-5' exonuclease" evidence="17">
    <location>
        <begin position="303"/>
        <end position="483"/>
    </location>
</feature>
<dbReference type="Gene3D" id="1.20.1060.10">
    <property type="entry name" value="Taq DNA Polymerase, Chain T, domain 4"/>
    <property type="match status" value="1"/>
</dbReference>
<dbReference type="GO" id="GO:0003677">
    <property type="term" value="F:DNA binding"/>
    <property type="evidence" value="ECO:0007669"/>
    <property type="project" value="UniProtKB-UniRule"/>
</dbReference>
<name>A0A1M5UZ97_9FIRM</name>
<dbReference type="InterPro" id="IPR008918">
    <property type="entry name" value="HhH2"/>
</dbReference>
<dbReference type="Pfam" id="PF22619">
    <property type="entry name" value="DNA_polI_exo1"/>
    <property type="match status" value="1"/>
</dbReference>
<comment type="similarity">
    <text evidence="1 16">Belongs to the DNA polymerase type-A family.</text>
</comment>
<dbReference type="GO" id="GO:0008408">
    <property type="term" value="F:3'-5' exonuclease activity"/>
    <property type="evidence" value="ECO:0007669"/>
    <property type="project" value="InterPro"/>
</dbReference>
<dbReference type="SUPFAM" id="SSF56672">
    <property type="entry name" value="DNA/RNA polymerases"/>
    <property type="match status" value="1"/>
</dbReference>
<evidence type="ECO:0000256" key="3">
    <source>
        <dbReference type="ARBA" id="ARBA00020311"/>
    </source>
</evidence>
<dbReference type="InterPro" id="IPR036397">
    <property type="entry name" value="RNaseH_sf"/>
</dbReference>
<dbReference type="InterPro" id="IPR018320">
    <property type="entry name" value="DNA_polymerase_1"/>
</dbReference>
<feature type="domain" description="5'-3' exonuclease" evidence="18">
    <location>
        <begin position="3"/>
        <end position="264"/>
    </location>
</feature>
<keyword evidence="8 16" id="KW-0227">DNA damage</keyword>
<dbReference type="InterPro" id="IPR002421">
    <property type="entry name" value="5-3_exonuclease"/>
</dbReference>
<dbReference type="SUPFAM" id="SSF47807">
    <property type="entry name" value="5' to 3' exonuclease, C-terminal subdomain"/>
    <property type="match status" value="1"/>
</dbReference>
<dbReference type="FunFam" id="1.10.150.20:FF:000003">
    <property type="entry name" value="DNA polymerase I"/>
    <property type="match status" value="1"/>
</dbReference>
<keyword evidence="11 16" id="KW-0239">DNA-directed DNA polymerase</keyword>
<dbReference type="Gene3D" id="1.10.150.20">
    <property type="entry name" value="5' to 3' exonuclease, C-terminal subdomain"/>
    <property type="match status" value="2"/>
</dbReference>
<evidence type="ECO:0000259" key="19">
    <source>
        <dbReference type="SMART" id="SM00482"/>
    </source>
</evidence>
<protein>
    <recommendedName>
        <fullName evidence="3 15">DNA polymerase I</fullName>
        <ecNumber evidence="2 15">2.7.7.7</ecNumber>
    </recommendedName>
</protein>
<evidence type="ECO:0000256" key="12">
    <source>
        <dbReference type="ARBA" id="ARBA00023125"/>
    </source>
</evidence>
<dbReference type="InterPro" id="IPR020045">
    <property type="entry name" value="DNA_polI_H3TH"/>
</dbReference>
<dbReference type="FunFam" id="3.40.50.1010:FF:000001">
    <property type="entry name" value="DNA polymerase I"/>
    <property type="match status" value="1"/>
</dbReference>
<keyword evidence="6 16" id="KW-0235">DNA replication</keyword>
<feature type="domain" description="DNA-directed DNA polymerase family A palm" evidence="19">
    <location>
        <begin position="650"/>
        <end position="857"/>
    </location>
</feature>
<dbReference type="PANTHER" id="PTHR10133">
    <property type="entry name" value="DNA POLYMERASE I"/>
    <property type="match status" value="1"/>
</dbReference>
<dbReference type="InterPro" id="IPR036279">
    <property type="entry name" value="5-3_exonuclease_C_sf"/>
</dbReference>
<dbReference type="Gene3D" id="3.30.70.370">
    <property type="match status" value="1"/>
</dbReference>
<gene>
    <name evidence="16" type="primary">polA</name>
    <name evidence="20" type="ORF">SAMN02745180_00827</name>
</gene>
<evidence type="ECO:0000259" key="18">
    <source>
        <dbReference type="SMART" id="SM00475"/>
    </source>
</evidence>
<dbReference type="FunFam" id="1.20.1060.10:FF:000001">
    <property type="entry name" value="DNA polymerase I"/>
    <property type="match status" value="1"/>
</dbReference>
<dbReference type="SUPFAM" id="SSF53098">
    <property type="entry name" value="Ribonuclease H-like"/>
    <property type="match status" value="1"/>
</dbReference>
<dbReference type="PROSITE" id="PS00447">
    <property type="entry name" value="DNA_POLYMERASE_A"/>
    <property type="match status" value="1"/>
</dbReference>
<keyword evidence="7" id="KW-0540">Nuclease</keyword>
<dbReference type="GO" id="GO:0008409">
    <property type="term" value="F:5'-3' exonuclease activity"/>
    <property type="evidence" value="ECO:0007669"/>
    <property type="project" value="InterPro"/>
</dbReference>
<dbReference type="SMART" id="SM00475">
    <property type="entry name" value="53EXOc"/>
    <property type="match status" value="1"/>
</dbReference>
<dbReference type="CDD" id="cd08637">
    <property type="entry name" value="DNA_pol_A_pol_I_C"/>
    <property type="match status" value="1"/>
</dbReference>
<comment type="catalytic activity">
    <reaction evidence="14 16">
        <text>DNA(n) + a 2'-deoxyribonucleoside 5'-triphosphate = DNA(n+1) + diphosphate</text>
        <dbReference type="Rhea" id="RHEA:22508"/>
        <dbReference type="Rhea" id="RHEA-COMP:17339"/>
        <dbReference type="Rhea" id="RHEA-COMP:17340"/>
        <dbReference type="ChEBI" id="CHEBI:33019"/>
        <dbReference type="ChEBI" id="CHEBI:61560"/>
        <dbReference type="ChEBI" id="CHEBI:173112"/>
        <dbReference type="EC" id="2.7.7.7"/>
    </reaction>
</comment>
<dbReference type="EC" id="2.7.7.7" evidence="2 15"/>
<dbReference type="InterPro" id="IPR054690">
    <property type="entry name" value="DNA_polI_exonuclease"/>
</dbReference>
<evidence type="ECO:0000313" key="20">
    <source>
        <dbReference type="EMBL" id="SHH68311.1"/>
    </source>
</evidence>
<dbReference type="STRING" id="1123281.SAMN02745180_00827"/>
<dbReference type="PANTHER" id="PTHR10133:SF27">
    <property type="entry name" value="DNA POLYMERASE NU"/>
    <property type="match status" value="1"/>
</dbReference>
<sequence>MLDKETLIIIDGSSLLHRAFYALPLLSTKDGIYTNGVYGFLTMLYKITDEYNPKYLCVAFDMKAPTFRHLEFDLYKANRQKAPNELSLQFPILKEVLKAMNINQIEIEGYEADDIAGTVARFGEEKNLNVILVSGDRDYLQLASDKSKVLVTKKGITELEVFDKEAMIDKYGITPEQFIDLKGLMGDKSDNIPGVPGIGEKTGLKLLKQFGSIENIYENIEEVSGNKLKESLIEYKQQAFLSRRLAEIVTSVPLELNLEELKYEEPDWERLKGLYEKLEFKSLIEKIPKDKIEINIEYYSSEFILIESEDKFQKIIDEILKSKEFAFKFVYGDENILKSEILGIAIKPKEHSTYYINFDGNELLLNFQNSFKDIFEREDILVSGHNIKNDILGLFKLGIKISSITFDSMIGEYLINPSETDYSISKLSNEYLNLNIEKEEELLGKGKNKKTYKVLSVDERGQYFAKILDLVYMLEDKIIGIIEGQGMKELYSDVELPLAEVLASMEYYGFKIDVEILKELGSEFDKEIDNLTKEIYELAGEEFNINSPKQLGEILFDKLDLPVIKKTKTGYSTDAEVLDKLKDKHPIVENILKYRQIVKLKSTYIDGLMNLVDENTDRIHSSFNQTVTNTGRISSTEPNLQNIPVKTEEGRKIRKAFVPQDEDYILIDGDYSQIELRVLAHISDDPKLKEAFYNNEDIHTKTASEVFNVPKEEVTSIMRSRAKAVNFGIVYGISDYGLSRDLNISRKEAKEYIDNYLKNYKKVKEYMEEIVESGKKEGYVETILNRRRYLPELKSRNYVVRSFGERVAMNTPIQGSAADIIKVAMVRVYKELKLRNLKSKLILQVHDELIIETYKDEKDEVKEILKNTMESSIKLNVPLKVDIMMGDSWYETK</sequence>
<evidence type="ECO:0000256" key="11">
    <source>
        <dbReference type="ARBA" id="ARBA00022932"/>
    </source>
</evidence>
<dbReference type="InterPro" id="IPR012337">
    <property type="entry name" value="RNaseH-like_sf"/>
</dbReference>
<evidence type="ECO:0000313" key="21">
    <source>
        <dbReference type="Proteomes" id="UP000184389"/>
    </source>
</evidence>
<dbReference type="PRINTS" id="PR00868">
    <property type="entry name" value="DNAPOLI"/>
</dbReference>
<dbReference type="Pfam" id="PF02739">
    <property type="entry name" value="5_3_exonuc_N"/>
    <property type="match status" value="1"/>
</dbReference>
<dbReference type="AlphaFoldDB" id="A0A1M5UZ97"/>
<evidence type="ECO:0000256" key="7">
    <source>
        <dbReference type="ARBA" id="ARBA00022722"/>
    </source>
</evidence>
<reference evidence="20 21" key="1">
    <citation type="submission" date="2016-11" db="EMBL/GenBank/DDBJ databases">
        <authorList>
            <person name="Jaros S."/>
            <person name="Januszkiewicz K."/>
            <person name="Wedrychowicz H."/>
        </authorList>
    </citation>
    <scope>NUCLEOTIDE SEQUENCE [LARGE SCALE GENOMIC DNA]</scope>
    <source>
        <strain evidence="20 21">DSM 13106</strain>
    </source>
</reference>
<evidence type="ECO:0000256" key="6">
    <source>
        <dbReference type="ARBA" id="ARBA00022705"/>
    </source>
</evidence>
<dbReference type="Pfam" id="PF00476">
    <property type="entry name" value="DNA_pol_A"/>
    <property type="match status" value="1"/>
</dbReference>
<accession>A0A1M5UZ97</accession>
<dbReference type="Pfam" id="PF01367">
    <property type="entry name" value="5_3_exonuc"/>
    <property type="match status" value="1"/>
</dbReference>
<evidence type="ECO:0000256" key="15">
    <source>
        <dbReference type="NCBIfam" id="TIGR00593"/>
    </source>
</evidence>
<keyword evidence="21" id="KW-1185">Reference proteome</keyword>
<keyword evidence="12 16" id="KW-0238">DNA-binding</keyword>
<keyword evidence="9" id="KW-0378">Hydrolase</keyword>
<evidence type="ECO:0000256" key="16">
    <source>
        <dbReference type="RuleBase" id="RU004460"/>
    </source>
</evidence>
<dbReference type="NCBIfam" id="TIGR00593">
    <property type="entry name" value="pola"/>
    <property type="match status" value="1"/>
</dbReference>
<keyword evidence="13 16" id="KW-0234">DNA repair</keyword>
<keyword evidence="5 16" id="KW-0548">Nucleotidyltransferase</keyword>
<evidence type="ECO:0000256" key="8">
    <source>
        <dbReference type="ARBA" id="ARBA00022763"/>
    </source>
</evidence>
<dbReference type="InterPro" id="IPR002298">
    <property type="entry name" value="DNA_polymerase_A"/>
</dbReference>
<evidence type="ECO:0000256" key="1">
    <source>
        <dbReference type="ARBA" id="ARBA00007705"/>
    </source>
</evidence>
<dbReference type="SUPFAM" id="SSF88723">
    <property type="entry name" value="PIN domain-like"/>
    <property type="match status" value="1"/>
</dbReference>